<dbReference type="FunFam" id="1.10.287.130:FF:000001">
    <property type="entry name" value="Two-component sensor histidine kinase"/>
    <property type="match status" value="1"/>
</dbReference>
<keyword evidence="10" id="KW-0067">ATP-binding</keyword>
<evidence type="ECO:0000256" key="11">
    <source>
        <dbReference type="ARBA" id="ARBA00022989"/>
    </source>
</evidence>
<dbReference type="Gene3D" id="1.10.287.130">
    <property type="match status" value="1"/>
</dbReference>
<evidence type="ECO:0000313" key="21">
    <source>
        <dbReference type="Proteomes" id="UP000190696"/>
    </source>
</evidence>
<keyword evidence="9 20" id="KW-0418">Kinase</keyword>
<comment type="function">
    <text evidence="15">Member of the two-component regulatory system HssS/HssR involved in intracellular heme homeostasis and tempering of staphylococcal virulence. HssS functions as a heme sensor histidine kinase which is autophosphorylated at a histidine residue and transfers its phosphate group to an aspartate residue of HssR. HssR/HssS activates the expression of hrtAB, an efflux pump, in response to extracellular heme, hemin, hemoglobin or blood.</text>
</comment>
<dbReference type="InterPro" id="IPR005467">
    <property type="entry name" value="His_kinase_dom"/>
</dbReference>
<evidence type="ECO:0000256" key="17">
    <source>
        <dbReference type="SAM" id="Phobius"/>
    </source>
</evidence>
<dbReference type="SMART" id="SM00388">
    <property type="entry name" value="HisKA"/>
    <property type="match status" value="1"/>
</dbReference>
<dbReference type="PROSITE" id="PS50109">
    <property type="entry name" value="HIS_KIN"/>
    <property type="match status" value="1"/>
</dbReference>
<keyword evidence="5" id="KW-0597">Phosphoprotein</keyword>
<dbReference type="SMART" id="SM00387">
    <property type="entry name" value="HATPase_c"/>
    <property type="match status" value="1"/>
</dbReference>
<organism evidence="20 21">
    <name type="scientific">Bacillus mycoides</name>
    <dbReference type="NCBI Taxonomy" id="1405"/>
    <lineage>
        <taxon>Bacteria</taxon>
        <taxon>Bacillati</taxon>
        <taxon>Bacillota</taxon>
        <taxon>Bacilli</taxon>
        <taxon>Bacillales</taxon>
        <taxon>Bacillaceae</taxon>
        <taxon>Bacillus</taxon>
        <taxon>Bacillus cereus group</taxon>
    </lineage>
</organism>
<dbReference type="InterPro" id="IPR003660">
    <property type="entry name" value="HAMP_dom"/>
</dbReference>
<dbReference type="InterPro" id="IPR036097">
    <property type="entry name" value="HisK_dim/P_sf"/>
</dbReference>
<evidence type="ECO:0000256" key="4">
    <source>
        <dbReference type="ARBA" id="ARBA00022475"/>
    </source>
</evidence>
<keyword evidence="6" id="KW-0808">Transferase</keyword>
<evidence type="ECO:0000256" key="5">
    <source>
        <dbReference type="ARBA" id="ARBA00022553"/>
    </source>
</evidence>
<evidence type="ECO:0000256" key="7">
    <source>
        <dbReference type="ARBA" id="ARBA00022692"/>
    </source>
</evidence>
<proteinExistence type="predicted"/>
<dbReference type="FunFam" id="3.30.565.10:FF:000006">
    <property type="entry name" value="Sensor histidine kinase WalK"/>
    <property type="match status" value="1"/>
</dbReference>
<dbReference type="PANTHER" id="PTHR45528:SF11">
    <property type="entry name" value="HISTIDINE KINASE"/>
    <property type="match status" value="1"/>
</dbReference>
<evidence type="ECO:0000256" key="13">
    <source>
        <dbReference type="ARBA" id="ARBA00023026"/>
    </source>
</evidence>
<dbReference type="InterPro" id="IPR003661">
    <property type="entry name" value="HisK_dim/P_dom"/>
</dbReference>
<name>A0A1S9T567_BACMY</name>
<evidence type="ECO:0000256" key="9">
    <source>
        <dbReference type="ARBA" id="ARBA00022777"/>
    </source>
</evidence>
<keyword evidence="13" id="KW-0843">Virulence</keyword>
<dbReference type="GO" id="GO:0005886">
    <property type="term" value="C:plasma membrane"/>
    <property type="evidence" value="ECO:0007669"/>
    <property type="project" value="UniProtKB-SubCell"/>
</dbReference>
<dbReference type="Pfam" id="PF00512">
    <property type="entry name" value="HisKA"/>
    <property type="match status" value="1"/>
</dbReference>
<feature type="domain" description="Histidine kinase" evidence="18">
    <location>
        <begin position="140"/>
        <end position="355"/>
    </location>
</feature>
<accession>A0A1S9T567</accession>
<dbReference type="CDD" id="cd16922">
    <property type="entry name" value="HATPase_EvgS-ArcB-TorS-like"/>
    <property type="match status" value="1"/>
</dbReference>
<dbReference type="InterPro" id="IPR004358">
    <property type="entry name" value="Sig_transdc_His_kin-like_C"/>
</dbReference>
<dbReference type="Proteomes" id="UP000190696">
    <property type="component" value="Unassembled WGS sequence"/>
</dbReference>
<keyword evidence="11 17" id="KW-1133">Transmembrane helix</keyword>
<evidence type="ECO:0000256" key="8">
    <source>
        <dbReference type="ARBA" id="ARBA00022741"/>
    </source>
</evidence>
<evidence type="ECO:0000256" key="12">
    <source>
        <dbReference type="ARBA" id="ARBA00023012"/>
    </source>
</evidence>
<dbReference type="Gene3D" id="6.10.340.10">
    <property type="match status" value="1"/>
</dbReference>
<evidence type="ECO:0000256" key="16">
    <source>
        <dbReference type="ARBA" id="ARBA00040841"/>
    </source>
</evidence>
<keyword evidence="8" id="KW-0547">Nucleotide-binding</keyword>
<feature type="domain" description="HAMP" evidence="19">
    <location>
        <begin position="91"/>
        <end position="132"/>
    </location>
</feature>
<evidence type="ECO:0000259" key="19">
    <source>
        <dbReference type="PROSITE" id="PS50885"/>
    </source>
</evidence>
<keyword evidence="7 17" id="KW-0812">Transmembrane</keyword>
<dbReference type="CDD" id="cd00082">
    <property type="entry name" value="HisKA"/>
    <property type="match status" value="1"/>
</dbReference>
<reference evidence="20 21" key="1">
    <citation type="submission" date="2017-01" db="EMBL/GenBank/DDBJ databases">
        <title>Bacillus cereus isolates.</title>
        <authorList>
            <person name="Beno S.M."/>
        </authorList>
    </citation>
    <scope>NUCLEOTIDE SEQUENCE [LARGE SCALE GENOMIC DNA]</scope>
    <source>
        <strain evidence="20 21">FSL W7-1108</strain>
    </source>
</reference>
<dbReference type="PANTHER" id="PTHR45528">
    <property type="entry name" value="SENSOR HISTIDINE KINASE CPXA"/>
    <property type="match status" value="1"/>
</dbReference>
<dbReference type="SUPFAM" id="SSF55874">
    <property type="entry name" value="ATPase domain of HSP90 chaperone/DNA topoisomerase II/histidine kinase"/>
    <property type="match status" value="1"/>
</dbReference>
<comment type="caution">
    <text evidence="20">The sequence shown here is derived from an EMBL/GenBank/DDBJ whole genome shotgun (WGS) entry which is preliminary data.</text>
</comment>
<evidence type="ECO:0000313" key="20">
    <source>
        <dbReference type="EMBL" id="OOR05080.1"/>
    </source>
</evidence>
<comment type="subcellular location">
    <subcellularLocation>
        <location evidence="2">Cell membrane</location>
        <topology evidence="2">Multi-pass membrane protein</topology>
    </subcellularLocation>
</comment>
<evidence type="ECO:0000256" key="2">
    <source>
        <dbReference type="ARBA" id="ARBA00004651"/>
    </source>
</evidence>
<evidence type="ECO:0000259" key="18">
    <source>
        <dbReference type="PROSITE" id="PS50109"/>
    </source>
</evidence>
<feature type="transmembrane region" description="Helical" evidence="17">
    <location>
        <begin position="12"/>
        <end position="36"/>
    </location>
</feature>
<gene>
    <name evidence="20" type="ORF">BW900_19290</name>
</gene>
<sequence length="366" mass="42065">MRKRERMSKMKVLKVIGAIVALFAFLTIIWSIAFFVSSSVMKAFEINVSPFISFLISDMVGFVFIVLIWTLIGILMRPKREAMIWTIIEPIQKIAKGDFSVKIRNEEKYDGEIGVLVKSINDMTDELNAMEKMRQEFVSNVSHEIQSPLTSIKGFARALQDDNLPVEKRKHYLTIIETETTRLSKLSQNLLKLTLLESEEYSPERATYRLDQQLKQIVLNSEPLWDEKGLELDLDMDKVCVTADKESMSQVWINLIHNSIKFTPNGGTITIHLKEHKEFLEVSIHDTGIGISEEQKQHIFERFYKADSSRNRAYGGSGLGLAIVKKVLDLHQGKIKVESVEGNGTEFIVRIPNHEEKCIYHYYSYL</sequence>
<dbReference type="InterPro" id="IPR036890">
    <property type="entry name" value="HATPase_C_sf"/>
</dbReference>
<dbReference type="RefSeq" id="WP_002189290.1">
    <property type="nucleotide sequence ID" value="NZ_CP036102.1"/>
</dbReference>
<dbReference type="SUPFAM" id="SSF47384">
    <property type="entry name" value="Homodimeric domain of signal transducing histidine kinase"/>
    <property type="match status" value="1"/>
</dbReference>
<dbReference type="PRINTS" id="PR00344">
    <property type="entry name" value="BCTRLSENSOR"/>
</dbReference>
<dbReference type="GO" id="GO:0000155">
    <property type="term" value="F:phosphorelay sensor kinase activity"/>
    <property type="evidence" value="ECO:0007669"/>
    <property type="project" value="InterPro"/>
</dbReference>
<comment type="catalytic activity">
    <reaction evidence="1">
        <text>ATP + protein L-histidine = ADP + protein N-phospho-L-histidine.</text>
        <dbReference type="EC" id="2.7.13.3"/>
    </reaction>
</comment>
<evidence type="ECO:0000256" key="3">
    <source>
        <dbReference type="ARBA" id="ARBA00012438"/>
    </source>
</evidence>
<evidence type="ECO:0000256" key="6">
    <source>
        <dbReference type="ARBA" id="ARBA00022679"/>
    </source>
</evidence>
<evidence type="ECO:0000256" key="1">
    <source>
        <dbReference type="ARBA" id="ARBA00000085"/>
    </source>
</evidence>
<dbReference type="Pfam" id="PF02518">
    <property type="entry name" value="HATPase_c"/>
    <property type="match status" value="1"/>
</dbReference>
<dbReference type="AlphaFoldDB" id="A0A1S9T567"/>
<dbReference type="CDD" id="cd06225">
    <property type="entry name" value="HAMP"/>
    <property type="match status" value="1"/>
</dbReference>
<evidence type="ECO:0000256" key="14">
    <source>
        <dbReference type="ARBA" id="ARBA00023136"/>
    </source>
</evidence>
<dbReference type="EMBL" id="MUAI01000018">
    <property type="protein sequence ID" value="OOR05080.1"/>
    <property type="molecule type" value="Genomic_DNA"/>
</dbReference>
<protein>
    <recommendedName>
        <fullName evidence="16">Heme sensor protein HssS</fullName>
        <ecNumber evidence="3">2.7.13.3</ecNumber>
    </recommendedName>
</protein>
<dbReference type="SUPFAM" id="SSF158472">
    <property type="entry name" value="HAMP domain-like"/>
    <property type="match status" value="1"/>
</dbReference>
<dbReference type="InterPro" id="IPR003594">
    <property type="entry name" value="HATPase_dom"/>
</dbReference>
<dbReference type="GO" id="GO:0005524">
    <property type="term" value="F:ATP binding"/>
    <property type="evidence" value="ECO:0007669"/>
    <property type="project" value="UniProtKB-KW"/>
</dbReference>
<dbReference type="InterPro" id="IPR050398">
    <property type="entry name" value="HssS/ArlS-like"/>
</dbReference>
<feature type="transmembrane region" description="Helical" evidence="17">
    <location>
        <begin position="48"/>
        <end position="75"/>
    </location>
</feature>
<keyword evidence="12" id="KW-0902">Two-component regulatory system</keyword>
<keyword evidence="14 17" id="KW-0472">Membrane</keyword>
<dbReference type="PROSITE" id="PS50885">
    <property type="entry name" value="HAMP"/>
    <property type="match status" value="1"/>
</dbReference>
<dbReference type="Gene3D" id="3.30.565.10">
    <property type="entry name" value="Histidine kinase-like ATPase, C-terminal domain"/>
    <property type="match status" value="1"/>
</dbReference>
<dbReference type="EC" id="2.7.13.3" evidence="3"/>
<evidence type="ECO:0000256" key="10">
    <source>
        <dbReference type="ARBA" id="ARBA00022840"/>
    </source>
</evidence>
<keyword evidence="4" id="KW-1003">Cell membrane</keyword>
<evidence type="ECO:0000256" key="15">
    <source>
        <dbReference type="ARBA" id="ARBA00037219"/>
    </source>
</evidence>